<name>A0A2R6NXQ9_9APHY</name>
<evidence type="ECO:0000313" key="2">
    <source>
        <dbReference type="EMBL" id="PSR79481.1"/>
    </source>
</evidence>
<dbReference type="OrthoDB" id="4841025at2759"/>
<evidence type="ECO:0000256" key="1">
    <source>
        <dbReference type="SAM" id="SignalP"/>
    </source>
</evidence>
<keyword evidence="1" id="KW-0732">Signal</keyword>
<accession>A0A2R6NXQ9</accession>
<gene>
    <name evidence="2" type="ORF">PHLCEN_2v7006</name>
</gene>
<dbReference type="STRING" id="98765.A0A2R6NXQ9"/>
<comment type="caution">
    <text evidence="2">The sequence shown here is derived from an EMBL/GenBank/DDBJ whole genome shotgun (WGS) entry which is preliminary data.</text>
</comment>
<keyword evidence="3" id="KW-1185">Reference proteome</keyword>
<proteinExistence type="predicted"/>
<dbReference type="EMBL" id="MLYV02000694">
    <property type="protein sequence ID" value="PSR79481.1"/>
    <property type="molecule type" value="Genomic_DNA"/>
</dbReference>
<organism evidence="2 3">
    <name type="scientific">Hermanssonia centrifuga</name>
    <dbReference type="NCBI Taxonomy" id="98765"/>
    <lineage>
        <taxon>Eukaryota</taxon>
        <taxon>Fungi</taxon>
        <taxon>Dikarya</taxon>
        <taxon>Basidiomycota</taxon>
        <taxon>Agaricomycotina</taxon>
        <taxon>Agaricomycetes</taxon>
        <taxon>Polyporales</taxon>
        <taxon>Meruliaceae</taxon>
        <taxon>Hermanssonia</taxon>
    </lineage>
</organism>
<dbReference type="AlphaFoldDB" id="A0A2R6NXQ9"/>
<feature type="signal peptide" evidence="1">
    <location>
        <begin position="1"/>
        <end position="15"/>
    </location>
</feature>
<evidence type="ECO:0000313" key="3">
    <source>
        <dbReference type="Proteomes" id="UP000186601"/>
    </source>
</evidence>
<reference evidence="2 3" key="1">
    <citation type="submission" date="2018-02" db="EMBL/GenBank/DDBJ databases">
        <title>Genome sequence of the basidiomycete white-rot fungus Phlebia centrifuga.</title>
        <authorList>
            <person name="Granchi Z."/>
            <person name="Peng M."/>
            <person name="de Vries R.P."/>
            <person name="Hilden K."/>
            <person name="Makela M.R."/>
            <person name="Grigoriev I."/>
            <person name="Riley R."/>
        </authorList>
    </citation>
    <scope>NUCLEOTIDE SEQUENCE [LARGE SCALE GENOMIC DNA]</scope>
    <source>
        <strain evidence="2 3">FBCC195</strain>
    </source>
</reference>
<feature type="chain" id="PRO_5015318684" evidence="1">
    <location>
        <begin position="16"/>
        <end position="191"/>
    </location>
</feature>
<dbReference type="Proteomes" id="UP000186601">
    <property type="component" value="Unassembled WGS sequence"/>
</dbReference>
<sequence>MIALLFFHLFYYLRGQPEFASGFWLTSLAEVTSSLGNIFQYASQVYPAPEVPKPSRIHLQIAETVSSRYRDVMLISPEATFDRDVFVFQGADPPGSCFRKDSQDPQFHHRDENINDFYKALLGRNEGNEVLQVGYLDWEYIFGTAEQIGGVPAVLATKSVDVTVIVEGKVVKPGGPFQVEASKRARFDENT</sequence>
<protein>
    <submittedName>
        <fullName evidence="2">Uncharacterized protein</fullName>
    </submittedName>
</protein>